<name>A0A919RGL0_9ACTN</name>
<proteinExistence type="predicted"/>
<sequence>MSRGWSYAGRGLPLIVLPLWAVHFNVIRAAEKEVRARFGLAVPYFEERFGPAVPYGEGLGNRRRPAPWGAGRLRIGSGPAR</sequence>
<accession>A0A919RGL0</accession>
<organism evidence="2 3">
    <name type="scientific">Sinosporangium siamense</name>
    <dbReference type="NCBI Taxonomy" id="1367973"/>
    <lineage>
        <taxon>Bacteria</taxon>
        <taxon>Bacillati</taxon>
        <taxon>Actinomycetota</taxon>
        <taxon>Actinomycetes</taxon>
        <taxon>Streptosporangiales</taxon>
        <taxon>Streptosporangiaceae</taxon>
        <taxon>Sinosporangium</taxon>
    </lineage>
</organism>
<protein>
    <submittedName>
        <fullName evidence="2">Uncharacterized protein</fullName>
    </submittedName>
</protein>
<comment type="caution">
    <text evidence="2">The sequence shown here is derived from an EMBL/GenBank/DDBJ whole genome shotgun (WGS) entry which is preliminary data.</text>
</comment>
<feature type="region of interest" description="Disordered" evidence="1">
    <location>
        <begin position="62"/>
        <end position="81"/>
    </location>
</feature>
<evidence type="ECO:0000313" key="3">
    <source>
        <dbReference type="Proteomes" id="UP000606172"/>
    </source>
</evidence>
<dbReference type="AlphaFoldDB" id="A0A919RGL0"/>
<reference evidence="2" key="1">
    <citation type="submission" date="2021-01" db="EMBL/GenBank/DDBJ databases">
        <title>Whole genome shotgun sequence of Sinosporangium siamense NBRC 109515.</title>
        <authorList>
            <person name="Komaki H."/>
            <person name="Tamura T."/>
        </authorList>
    </citation>
    <scope>NUCLEOTIDE SEQUENCE</scope>
    <source>
        <strain evidence="2">NBRC 109515</strain>
    </source>
</reference>
<evidence type="ECO:0000256" key="1">
    <source>
        <dbReference type="SAM" id="MobiDB-lite"/>
    </source>
</evidence>
<dbReference type="Proteomes" id="UP000606172">
    <property type="component" value="Unassembled WGS sequence"/>
</dbReference>
<dbReference type="EMBL" id="BOOW01000016">
    <property type="protein sequence ID" value="GII92390.1"/>
    <property type="molecule type" value="Genomic_DNA"/>
</dbReference>
<keyword evidence="3" id="KW-1185">Reference proteome</keyword>
<evidence type="ECO:0000313" key="2">
    <source>
        <dbReference type="EMBL" id="GII92390.1"/>
    </source>
</evidence>
<gene>
    <name evidence="2" type="ORF">Ssi02_26210</name>
</gene>